<dbReference type="STRING" id="8840.ENSAPLP00000018700"/>
<dbReference type="GO" id="GO:1990544">
    <property type="term" value="P:mitochondrial ATP transmembrane transport"/>
    <property type="evidence" value="ECO:0007669"/>
    <property type="project" value="InterPro"/>
</dbReference>
<dbReference type="Proteomes" id="UP000016666">
    <property type="component" value="Chromosome 4"/>
</dbReference>
<dbReference type="InterPro" id="IPR002113">
    <property type="entry name" value="ADT_euk_type"/>
</dbReference>
<evidence type="ECO:0000256" key="2">
    <source>
        <dbReference type="ARBA" id="ARBA00006375"/>
    </source>
</evidence>
<dbReference type="PANTHER" id="PTHR45635">
    <property type="entry name" value="ADP,ATP CARRIER PROTEIN 1-RELATED-RELATED"/>
    <property type="match status" value="1"/>
</dbReference>
<comment type="catalytic activity">
    <reaction evidence="12">
        <text>H(+)(in) = H(+)(out)</text>
        <dbReference type="Rhea" id="RHEA:34979"/>
        <dbReference type="ChEBI" id="CHEBI:15378"/>
    </reaction>
</comment>
<keyword evidence="9 15" id="KW-1133">Transmembrane helix</keyword>
<dbReference type="Gene3D" id="1.50.40.10">
    <property type="entry name" value="Mitochondrial carrier domain"/>
    <property type="match status" value="2"/>
</dbReference>
<dbReference type="AlphaFoldDB" id="A0A493SZ00"/>
<evidence type="ECO:0000256" key="6">
    <source>
        <dbReference type="ARBA" id="ARBA00022692"/>
    </source>
</evidence>
<dbReference type="PANTHER" id="PTHR45635:SF40">
    <property type="entry name" value="ADP_ATP TRANSLOCASE 4"/>
    <property type="match status" value="1"/>
</dbReference>
<evidence type="ECO:0000256" key="4">
    <source>
        <dbReference type="ARBA" id="ARBA00022448"/>
    </source>
</evidence>
<protein>
    <recommendedName>
        <fullName evidence="15">ADP/ATP translocase</fullName>
    </recommendedName>
    <alternativeName>
        <fullName evidence="15">ADP,ATP carrier protein</fullName>
    </alternativeName>
</protein>
<reference evidence="16" key="2">
    <citation type="submission" date="2025-08" db="UniProtKB">
        <authorList>
            <consortium name="Ensembl"/>
        </authorList>
    </citation>
    <scope>IDENTIFICATION</scope>
</reference>
<feature type="repeat" description="Solcar" evidence="13">
    <location>
        <begin position="188"/>
        <end position="272"/>
    </location>
</feature>
<accession>A0A493SZ00</accession>
<keyword evidence="17" id="KW-1185">Reference proteome</keyword>
<comment type="caution">
    <text evidence="15">Lacks conserved residue(s) required for the propagation of feature annotation.</text>
</comment>
<comment type="similarity">
    <text evidence="2 14">Belongs to the mitochondrial carrier (TC 2.A.29) family.</text>
</comment>
<dbReference type="GO" id="GO:0140021">
    <property type="term" value="P:mitochondrial ADP transmembrane transport"/>
    <property type="evidence" value="ECO:0007669"/>
    <property type="project" value="InterPro"/>
</dbReference>
<evidence type="ECO:0000256" key="13">
    <source>
        <dbReference type="PROSITE-ProRule" id="PRU00282"/>
    </source>
</evidence>
<reference evidence="16 17" key="1">
    <citation type="submission" date="2017-10" db="EMBL/GenBank/DDBJ databases">
        <title>A new Pekin duck reference genome.</title>
        <authorList>
            <person name="Hou Z.-C."/>
            <person name="Zhou Z.-K."/>
            <person name="Zhu F."/>
            <person name="Hou S.-S."/>
        </authorList>
    </citation>
    <scope>NUCLEOTIDE SEQUENCE [LARGE SCALE GENOMIC DNA]</scope>
</reference>
<evidence type="ECO:0000256" key="9">
    <source>
        <dbReference type="ARBA" id="ARBA00022989"/>
    </source>
</evidence>
<dbReference type="InterPro" id="IPR002067">
    <property type="entry name" value="MCP"/>
</dbReference>
<reference evidence="16" key="3">
    <citation type="submission" date="2025-09" db="UniProtKB">
        <authorList>
            <consortium name="Ensembl"/>
        </authorList>
    </citation>
    <scope>IDENTIFICATION</scope>
</reference>
<dbReference type="PRINTS" id="PR00927">
    <property type="entry name" value="ADPTRNSLCASE"/>
</dbReference>
<feature type="transmembrane region" description="Helical" evidence="15">
    <location>
        <begin position="190"/>
        <end position="211"/>
    </location>
</feature>
<evidence type="ECO:0000256" key="14">
    <source>
        <dbReference type="RuleBase" id="RU000488"/>
    </source>
</evidence>
<evidence type="ECO:0000256" key="15">
    <source>
        <dbReference type="RuleBase" id="RU368008"/>
    </source>
</evidence>
<dbReference type="SUPFAM" id="SSF103506">
    <property type="entry name" value="Mitochondrial carrier"/>
    <property type="match status" value="1"/>
</dbReference>
<proteinExistence type="inferred from homology"/>
<evidence type="ECO:0000313" key="16">
    <source>
        <dbReference type="Ensembl" id="ENSAPLP00000018700.1"/>
    </source>
</evidence>
<evidence type="ECO:0000256" key="3">
    <source>
        <dbReference type="ARBA" id="ARBA00011245"/>
    </source>
</evidence>
<evidence type="ECO:0000256" key="1">
    <source>
        <dbReference type="ARBA" id="ARBA00004448"/>
    </source>
</evidence>
<gene>
    <name evidence="16" type="primary">SLC25A31</name>
</gene>
<comment type="function">
    <text evidence="15">Catalyzes the exchange of ADP and ATP across the membrane.</text>
</comment>
<evidence type="ECO:0000256" key="10">
    <source>
        <dbReference type="ARBA" id="ARBA00023128"/>
    </source>
</evidence>
<keyword evidence="5" id="KW-0050">Antiport</keyword>
<organism evidence="16 17">
    <name type="scientific">Anas platyrhynchos platyrhynchos</name>
    <name type="common">Northern mallard</name>
    <dbReference type="NCBI Taxonomy" id="8840"/>
    <lineage>
        <taxon>Eukaryota</taxon>
        <taxon>Metazoa</taxon>
        <taxon>Chordata</taxon>
        <taxon>Craniata</taxon>
        <taxon>Vertebrata</taxon>
        <taxon>Euteleostomi</taxon>
        <taxon>Archelosauria</taxon>
        <taxon>Archosauria</taxon>
        <taxon>Dinosauria</taxon>
        <taxon>Saurischia</taxon>
        <taxon>Theropoda</taxon>
        <taxon>Coelurosauria</taxon>
        <taxon>Aves</taxon>
        <taxon>Neognathae</taxon>
        <taxon>Galloanserae</taxon>
        <taxon>Anseriformes</taxon>
        <taxon>Anatidae</taxon>
        <taxon>Anatinae</taxon>
        <taxon>Anas</taxon>
    </lineage>
</organism>
<keyword evidence="10" id="KW-0496">Mitochondrion</keyword>
<evidence type="ECO:0000256" key="5">
    <source>
        <dbReference type="ARBA" id="ARBA00022449"/>
    </source>
</evidence>
<sequence>YCLGKRKKKKKKRNSMEAGGLLDPMSFTKALLASSVAAAISKMAMVPIKRVKLLLQVQPSSKQIQADQQYKEGHDGLLCAHEQGFLSFWHGNLANVISYFPIQALNFAFKDKYKQVNNLLSLSAAERQFQGLSDCIVKVAKTGGLPGWYQGFGISVQGIIIGRAFYRPSAGLRFCFILQGLLPNPKQTPLILSFFIAQVVTVFSGMLSYPFEIVRRRMMMQSGEAMKRTLDCFMEIKQQEGLNAFFHGAFSSILCATGGAQVLVLCDKIKEIFPRDASDCSSGSDESSE</sequence>
<dbReference type="InterPro" id="IPR018108">
    <property type="entry name" value="MCP_transmembrane"/>
</dbReference>
<evidence type="ECO:0000256" key="11">
    <source>
        <dbReference type="ARBA" id="ARBA00023136"/>
    </source>
</evidence>
<feature type="repeat" description="Solcar" evidence="13">
    <location>
        <begin position="25"/>
        <end position="116"/>
    </location>
</feature>
<keyword evidence="7" id="KW-0677">Repeat</keyword>
<dbReference type="Pfam" id="PF00153">
    <property type="entry name" value="Mito_carr"/>
    <property type="match status" value="2"/>
</dbReference>
<dbReference type="Ensembl" id="ENSAPLT00000030502.1">
    <property type="protein sequence ID" value="ENSAPLP00000018700.1"/>
    <property type="gene ID" value="ENSAPLG00000024897.1"/>
</dbReference>
<dbReference type="PRINTS" id="PR00926">
    <property type="entry name" value="MITOCARRIER"/>
</dbReference>
<dbReference type="PROSITE" id="PS50920">
    <property type="entry name" value="SOLCAR"/>
    <property type="match status" value="2"/>
</dbReference>
<evidence type="ECO:0000256" key="8">
    <source>
        <dbReference type="ARBA" id="ARBA00022792"/>
    </source>
</evidence>
<dbReference type="InterPro" id="IPR023395">
    <property type="entry name" value="MCP_dom_sf"/>
</dbReference>
<name>A0A493SZ00_ANAPP</name>
<dbReference type="GeneTree" id="ENSGT00940000160648"/>
<keyword evidence="8" id="KW-0999">Mitochondrion inner membrane</keyword>
<comment type="subcellular location">
    <subcellularLocation>
        <location evidence="15">Membrane</location>
        <topology evidence="15">Multi-pass membrane protein</topology>
    </subcellularLocation>
    <subcellularLocation>
        <location evidence="1">Mitochondrion inner membrane</location>
        <topology evidence="1">Multi-pass membrane protein</topology>
    </subcellularLocation>
</comment>
<dbReference type="GO" id="GO:1901029">
    <property type="term" value="P:negative regulation of mitochondrial outer membrane permeabilization involved in apoptotic signaling pathway"/>
    <property type="evidence" value="ECO:0007669"/>
    <property type="project" value="TreeGrafter"/>
</dbReference>
<dbReference type="GO" id="GO:0005757">
    <property type="term" value="C:mitochondrial permeability transition pore complex"/>
    <property type="evidence" value="ECO:0007669"/>
    <property type="project" value="Ensembl"/>
</dbReference>
<keyword evidence="6 13" id="KW-0812">Transmembrane</keyword>
<dbReference type="GO" id="GO:0007283">
    <property type="term" value="P:spermatogenesis"/>
    <property type="evidence" value="ECO:0007669"/>
    <property type="project" value="Ensembl"/>
</dbReference>
<keyword evidence="4 14" id="KW-0813">Transport</keyword>
<comment type="subunit">
    <text evidence="3 15">Monomer.</text>
</comment>
<dbReference type="GO" id="GO:0005743">
    <property type="term" value="C:mitochondrial inner membrane"/>
    <property type="evidence" value="ECO:0007669"/>
    <property type="project" value="UniProtKB-SubCell"/>
</dbReference>
<evidence type="ECO:0000313" key="17">
    <source>
        <dbReference type="Proteomes" id="UP000016666"/>
    </source>
</evidence>
<dbReference type="GO" id="GO:0007141">
    <property type="term" value="P:male meiosis I"/>
    <property type="evidence" value="ECO:0007669"/>
    <property type="project" value="Ensembl"/>
</dbReference>
<keyword evidence="11 13" id="KW-0472">Membrane</keyword>
<evidence type="ECO:0000256" key="7">
    <source>
        <dbReference type="ARBA" id="ARBA00022737"/>
    </source>
</evidence>
<evidence type="ECO:0000256" key="12">
    <source>
        <dbReference type="ARBA" id="ARBA00024169"/>
    </source>
</evidence>
<dbReference type="GO" id="GO:0005471">
    <property type="term" value="F:ATP:ADP antiporter activity"/>
    <property type="evidence" value="ECO:0007669"/>
    <property type="project" value="UniProtKB-UniRule"/>
</dbReference>